<dbReference type="AlphaFoldDB" id="A0A0A3J591"/>
<evidence type="ECO:0000259" key="2">
    <source>
        <dbReference type="Pfam" id="PF00534"/>
    </source>
</evidence>
<proteinExistence type="predicted"/>
<name>A0A0A3J591_9BACL</name>
<dbReference type="GO" id="GO:0009103">
    <property type="term" value="P:lipopolysaccharide biosynthetic process"/>
    <property type="evidence" value="ECO:0007669"/>
    <property type="project" value="TreeGrafter"/>
</dbReference>
<accession>A0A0A3J591</accession>
<feature type="domain" description="Glycosyltransferase subfamily 4-like N-terminal" evidence="3">
    <location>
        <begin position="55"/>
        <end position="164"/>
    </location>
</feature>
<evidence type="ECO:0000313" key="4">
    <source>
        <dbReference type="EMBL" id="KGR90293.1"/>
    </source>
</evidence>
<dbReference type="Gene3D" id="3.40.50.2000">
    <property type="entry name" value="Glycogen Phosphorylase B"/>
    <property type="match status" value="2"/>
</dbReference>
<dbReference type="Pfam" id="PF13439">
    <property type="entry name" value="Glyco_transf_4"/>
    <property type="match status" value="1"/>
</dbReference>
<protein>
    <submittedName>
        <fullName evidence="4">Glycosyl transferase</fullName>
    </submittedName>
</protein>
<keyword evidence="1 4" id="KW-0808">Transferase</keyword>
<comment type="caution">
    <text evidence="4">The sequence shown here is derived from an EMBL/GenBank/DDBJ whole genome shotgun (WGS) entry which is preliminary data.</text>
</comment>
<dbReference type="PANTHER" id="PTHR46401">
    <property type="entry name" value="GLYCOSYLTRANSFERASE WBBK-RELATED"/>
    <property type="match status" value="1"/>
</dbReference>
<evidence type="ECO:0000259" key="3">
    <source>
        <dbReference type="Pfam" id="PF13439"/>
    </source>
</evidence>
<evidence type="ECO:0000313" key="5">
    <source>
        <dbReference type="Proteomes" id="UP000030595"/>
    </source>
</evidence>
<dbReference type="OrthoDB" id="9797829at2"/>
<organism evidence="4 5">
    <name type="scientific">Ureibacillus massiliensis 4400831 = CIP 108448 = CCUG 49529</name>
    <dbReference type="NCBI Taxonomy" id="1211035"/>
    <lineage>
        <taxon>Bacteria</taxon>
        <taxon>Bacillati</taxon>
        <taxon>Bacillota</taxon>
        <taxon>Bacilli</taxon>
        <taxon>Bacillales</taxon>
        <taxon>Caryophanaceae</taxon>
        <taxon>Ureibacillus</taxon>
    </lineage>
</organism>
<dbReference type="InterPro" id="IPR001296">
    <property type="entry name" value="Glyco_trans_1"/>
</dbReference>
<dbReference type="RefSeq" id="WP_036177281.1">
    <property type="nucleotide sequence ID" value="NZ_AVCZ01000022.1"/>
</dbReference>
<dbReference type="InterPro" id="IPR028098">
    <property type="entry name" value="Glyco_trans_4-like_N"/>
</dbReference>
<dbReference type="Pfam" id="PF00534">
    <property type="entry name" value="Glycos_transf_1"/>
    <property type="match status" value="1"/>
</dbReference>
<gene>
    <name evidence="4" type="ORF">CD30_12580</name>
</gene>
<dbReference type="eggNOG" id="COG0438">
    <property type="taxonomic scope" value="Bacteria"/>
</dbReference>
<reference evidence="4 5" key="1">
    <citation type="submission" date="2014-02" db="EMBL/GenBank/DDBJ databases">
        <title>Draft genome sequence of Lysinibacillus massiliensis CCUG 49529.</title>
        <authorList>
            <person name="Zhang F."/>
            <person name="Wang G."/>
            <person name="Zhang L."/>
        </authorList>
    </citation>
    <scope>NUCLEOTIDE SEQUENCE [LARGE SCALE GENOMIC DNA]</scope>
    <source>
        <strain evidence="4 5">CCUG 49529</strain>
    </source>
</reference>
<dbReference type="EMBL" id="JPVQ01000022">
    <property type="protein sequence ID" value="KGR90293.1"/>
    <property type="molecule type" value="Genomic_DNA"/>
</dbReference>
<dbReference type="Proteomes" id="UP000030595">
    <property type="component" value="Unassembled WGS sequence"/>
</dbReference>
<evidence type="ECO:0000256" key="1">
    <source>
        <dbReference type="ARBA" id="ARBA00022679"/>
    </source>
</evidence>
<dbReference type="PANTHER" id="PTHR46401:SF2">
    <property type="entry name" value="GLYCOSYLTRANSFERASE WBBK-RELATED"/>
    <property type="match status" value="1"/>
</dbReference>
<feature type="domain" description="Glycosyl transferase family 1" evidence="2">
    <location>
        <begin position="173"/>
        <end position="329"/>
    </location>
</feature>
<dbReference type="GO" id="GO:0016757">
    <property type="term" value="F:glycosyltransferase activity"/>
    <property type="evidence" value="ECO:0007669"/>
    <property type="project" value="InterPro"/>
</dbReference>
<sequence>MKKVLIISNMYPSMEHLSYGIFVKNQVEQLRETGIESLLAVNADPKTGKLNVLKKYAKWAMKVNSTFKKNKKDIGLTHCHYVFPSGLFSYRLKMKYGIPYVVTAHGGDINKMAKKGGRIREYTNKILQNADHIIAVGEELASDIQRDFGVEESRISVMSMGIDRKVFYKPASKEETMKQVNMDPNRTNFLFVGNIIQEKGVEELISAFNQLDRNYPDQVALYCVGSTKDTAFTERMKELAGASKNIHFIEPMPQNRLAEYFQAANVFVLPSYIEGLGLVALEAMSCGTPVIASDVGGLHYMLQDGAGVLVPPKDANALFMEFEKVVLNNGQMNVNDAKVDELLQLHDSKAIIARLTDIYRQYIK</sequence>
<dbReference type="SUPFAM" id="SSF53756">
    <property type="entry name" value="UDP-Glycosyltransferase/glycogen phosphorylase"/>
    <property type="match status" value="1"/>
</dbReference>
<keyword evidence="5" id="KW-1185">Reference proteome</keyword>